<evidence type="ECO:0000256" key="1">
    <source>
        <dbReference type="ARBA" id="ARBA00010088"/>
    </source>
</evidence>
<dbReference type="Proteomes" id="UP000240608">
    <property type="component" value="Unassembled WGS sequence"/>
</dbReference>
<dbReference type="EMBL" id="PYVU01000212">
    <property type="protein sequence ID" value="PTB92566.1"/>
    <property type="molecule type" value="Genomic_DNA"/>
</dbReference>
<dbReference type="SUPFAM" id="SSF53474">
    <property type="entry name" value="alpha/beta-Hydrolases"/>
    <property type="match status" value="1"/>
</dbReference>
<evidence type="ECO:0000256" key="3">
    <source>
        <dbReference type="PIRNR" id="PIRNR005539"/>
    </source>
</evidence>
<dbReference type="AlphaFoldDB" id="A0A2T4DFK6"/>
<accession>A0A2T4DFK6</accession>
<comment type="caution">
    <text evidence="6">The sequence shown here is derived from an EMBL/GenBank/DDBJ whole genome shotgun (WGS) entry which is preliminary data.</text>
</comment>
<evidence type="ECO:0000256" key="4">
    <source>
        <dbReference type="PIRSR" id="PIRSR005539-1"/>
    </source>
</evidence>
<dbReference type="InterPro" id="IPR002410">
    <property type="entry name" value="Peptidase_S33"/>
</dbReference>
<dbReference type="Pfam" id="PF00561">
    <property type="entry name" value="Abhydrolase_1"/>
    <property type="match status" value="1"/>
</dbReference>
<dbReference type="InterPro" id="IPR005945">
    <property type="entry name" value="Pro_imino_pep"/>
</dbReference>
<gene>
    <name evidence="6" type="ORF">C9994_13840</name>
</gene>
<evidence type="ECO:0000259" key="5">
    <source>
        <dbReference type="Pfam" id="PF00561"/>
    </source>
</evidence>
<feature type="active site" description="Nucleophile" evidence="4">
    <location>
        <position position="126"/>
    </location>
</feature>
<feature type="domain" description="AB hydrolase-1" evidence="5">
    <location>
        <begin position="52"/>
        <end position="292"/>
    </location>
</feature>
<evidence type="ECO:0000313" key="7">
    <source>
        <dbReference type="Proteomes" id="UP000240608"/>
    </source>
</evidence>
<dbReference type="InterPro" id="IPR050266">
    <property type="entry name" value="AB_hydrolase_sf"/>
</dbReference>
<organism evidence="6 7">
    <name type="scientific">Marivirga lumbricoides</name>
    <dbReference type="NCBI Taxonomy" id="1046115"/>
    <lineage>
        <taxon>Bacteria</taxon>
        <taxon>Pseudomonadati</taxon>
        <taxon>Bacteroidota</taxon>
        <taxon>Cytophagia</taxon>
        <taxon>Cytophagales</taxon>
        <taxon>Marivirgaceae</taxon>
        <taxon>Marivirga</taxon>
    </lineage>
</organism>
<dbReference type="PROSITE" id="PS51257">
    <property type="entry name" value="PROKAR_LIPOPROTEIN"/>
    <property type="match status" value="1"/>
</dbReference>
<dbReference type="PANTHER" id="PTHR43798">
    <property type="entry name" value="MONOACYLGLYCEROL LIPASE"/>
    <property type="match status" value="1"/>
</dbReference>
<dbReference type="GO" id="GO:0006508">
    <property type="term" value="P:proteolysis"/>
    <property type="evidence" value="ECO:0007669"/>
    <property type="project" value="InterPro"/>
</dbReference>
<dbReference type="NCBIfam" id="TIGR01250">
    <property type="entry name" value="pro_imino_pep_2"/>
    <property type="match status" value="1"/>
</dbReference>
<sequence length="314" mass="35570">MKYIKYSIFFLFAVIISYGCKSQQELTAHEGYVEVEGGKIWYKVLGEGTATPLLLMHGGPGGTHRYFYELEPLSKERPIILFDQLGTGRSGYHTDTTFLKVDKFVEQVDQLKKHLKLEEFYVLGHSWGAALELEYYQAHPQGIKAIIFSSPYVSTPIWTADADTLIMQLPDSVQAYIADAEATNNYSSTTYQYANELYWSKFGLRSEYKQHPLDTVEASGNSFIYNYMWGPSEFTATGTLKNYDNVQALKAVEVPALFVTGEYDEARPATVKRLQKMVPNSKFAIIDDAGHSTARDNSQQYNEVISQFLKGLEE</sequence>
<evidence type="ECO:0000256" key="2">
    <source>
        <dbReference type="ARBA" id="ARBA00022801"/>
    </source>
</evidence>
<evidence type="ECO:0000313" key="6">
    <source>
        <dbReference type="EMBL" id="PTB92566.1"/>
    </source>
</evidence>
<dbReference type="PRINTS" id="PR00793">
    <property type="entry name" value="PROAMNOPTASE"/>
</dbReference>
<comment type="similarity">
    <text evidence="1 3">Belongs to the peptidase S33 family.</text>
</comment>
<protein>
    <submittedName>
        <fullName evidence="6">Proline-specific peptidase</fullName>
    </submittedName>
</protein>
<dbReference type="InterPro" id="IPR029058">
    <property type="entry name" value="AB_hydrolase_fold"/>
</dbReference>
<dbReference type="InterPro" id="IPR000073">
    <property type="entry name" value="AB_hydrolase_1"/>
</dbReference>
<reference evidence="6 7" key="1">
    <citation type="submission" date="2018-03" db="EMBL/GenBank/DDBJ databases">
        <title>Cross-interface Injection: A General Nanoliter Liquid Handling Method Applied to Single Cells Genome Amplification Automated Nanoliter Liquid Handling Applied to Single Cell Multiple Displacement Amplification.</title>
        <authorList>
            <person name="Yun J."/>
            <person name="Xu P."/>
            <person name="Xu J."/>
            <person name="Dai X."/>
            <person name="Wang Y."/>
            <person name="Zheng X."/>
            <person name="Cao C."/>
            <person name="Yi Q."/>
            <person name="Zhu Y."/>
            <person name="Wang L."/>
            <person name="Dong Z."/>
            <person name="Huang Y."/>
            <person name="Huang L."/>
            <person name="Du W."/>
        </authorList>
    </citation>
    <scope>NUCLEOTIDE SEQUENCE [LARGE SCALE GENOMIC DNA]</scope>
    <source>
        <strain evidence="6 7">Z-D1-2</strain>
    </source>
</reference>
<dbReference type="GO" id="GO:0008233">
    <property type="term" value="F:peptidase activity"/>
    <property type="evidence" value="ECO:0007669"/>
    <property type="project" value="InterPro"/>
</dbReference>
<dbReference type="PIRSF" id="PIRSF005539">
    <property type="entry name" value="Pept_S33_TRI_F1"/>
    <property type="match status" value="1"/>
</dbReference>
<feature type="active site" evidence="4">
    <location>
        <position position="264"/>
    </location>
</feature>
<name>A0A2T4DFK6_9BACT</name>
<keyword evidence="2 3" id="KW-0378">Hydrolase</keyword>
<proteinExistence type="inferred from homology"/>
<feature type="active site" description="Proton donor" evidence="4">
    <location>
        <position position="291"/>
    </location>
</feature>
<dbReference type="Gene3D" id="3.40.50.1820">
    <property type="entry name" value="alpha/beta hydrolase"/>
    <property type="match status" value="1"/>
</dbReference>